<feature type="domain" description="AMP-binding enzyme C-terminal" evidence="2">
    <location>
        <begin position="450"/>
        <end position="527"/>
    </location>
</feature>
<dbReference type="InterPro" id="IPR020845">
    <property type="entry name" value="AMP-binding_CS"/>
</dbReference>
<dbReference type="InterPro" id="IPR042099">
    <property type="entry name" value="ANL_N_sf"/>
</dbReference>
<gene>
    <name evidence="3" type="ORF">D3870_13630</name>
</gene>
<dbReference type="OrthoDB" id="9766486at2"/>
<dbReference type="InterPro" id="IPR045851">
    <property type="entry name" value="AMP-bd_C_sf"/>
</dbReference>
<sequence>MDAIPYRDGEKPLHEYLRQHAHAQPDKPVYIWYGRSLSYRELDDLSDRFAAKLHGIGVKKGDRVVLFLQNCPQYVIAHFGIQKLGAIVSPCSPLFKKHELEYQVGDLGAEVIVAADNLYPVVAEVLDKTRLRHVFLTSYSDFLPAQPTIDVLSEICTEKVRHADTLDFLDALNDVHETPPVPELSMDDVALMTYTSGTTGMPKGAMLTYRNALFKTACATHAGSVENGAMLLAVAPLYHIAGMLMGINVTIYSGATTVLMYRFDPLTVLQAIDSYKLTNWYSTVPMNVAVMQVPDAKKFNLQSLRINPCTSFGVTLTEPLAQQWRQFTGGCETFEAAYGLSESHTCDTYTPRDAIKWGTQGRPMPGVECRIVDQSTGKAVAPGEMGEITVRSAGNFKGYWNKPDATAATLRDGWIYTGDMGSLDADGYLTFSGRFKEMIKVSGYSVFPEEVESILIKHPAVKQAAVIGVPDPNKGEVIKAVIVLKPDHAASTSADDIIAWSREQMSTYKVPRTVEFRNELPATGTGKVLRRLLKDA</sequence>
<dbReference type="InterPro" id="IPR050237">
    <property type="entry name" value="ATP-dep_AMP-bd_enzyme"/>
</dbReference>
<dbReference type="Pfam" id="PF00501">
    <property type="entry name" value="AMP-binding"/>
    <property type="match status" value="1"/>
</dbReference>
<proteinExistence type="predicted"/>
<keyword evidence="4" id="KW-1185">Reference proteome</keyword>
<dbReference type="SUPFAM" id="SSF56801">
    <property type="entry name" value="Acetyl-CoA synthetase-like"/>
    <property type="match status" value="1"/>
</dbReference>
<dbReference type="GO" id="GO:0016877">
    <property type="term" value="F:ligase activity, forming carbon-sulfur bonds"/>
    <property type="evidence" value="ECO:0007669"/>
    <property type="project" value="UniProtKB-ARBA"/>
</dbReference>
<dbReference type="AlphaFoldDB" id="A0A418X6H9"/>
<dbReference type="Gene3D" id="3.30.300.30">
    <property type="match status" value="1"/>
</dbReference>
<comment type="caution">
    <text evidence="3">The sequence shown here is derived from an EMBL/GenBank/DDBJ whole genome shotgun (WGS) entry which is preliminary data.</text>
</comment>
<dbReference type="Proteomes" id="UP000285190">
    <property type="component" value="Unassembled WGS sequence"/>
</dbReference>
<organism evidence="3 4">
    <name type="scientific">Noviherbaspirillum cavernae</name>
    <dbReference type="NCBI Taxonomy" id="2320862"/>
    <lineage>
        <taxon>Bacteria</taxon>
        <taxon>Pseudomonadati</taxon>
        <taxon>Pseudomonadota</taxon>
        <taxon>Betaproteobacteria</taxon>
        <taxon>Burkholderiales</taxon>
        <taxon>Oxalobacteraceae</taxon>
        <taxon>Noviherbaspirillum</taxon>
    </lineage>
</organism>
<evidence type="ECO:0000313" key="3">
    <source>
        <dbReference type="EMBL" id="RJG08073.1"/>
    </source>
</evidence>
<feature type="domain" description="AMP-dependent synthetase/ligase" evidence="1">
    <location>
        <begin position="18"/>
        <end position="400"/>
    </location>
</feature>
<dbReference type="PROSITE" id="PS00455">
    <property type="entry name" value="AMP_BINDING"/>
    <property type="match status" value="1"/>
</dbReference>
<dbReference type="Pfam" id="PF13193">
    <property type="entry name" value="AMP-binding_C"/>
    <property type="match status" value="1"/>
</dbReference>
<dbReference type="RefSeq" id="WP_119742112.1">
    <property type="nucleotide sequence ID" value="NZ_QYUN01000002.1"/>
</dbReference>
<evidence type="ECO:0000313" key="4">
    <source>
        <dbReference type="Proteomes" id="UP000285190"/>
    </source>
</evidence>
<dbReference type="EMBL" id="QYUN01000002">
    <property type="protein sequence ID" value="RJG08073.1"/>
    <property type="molecule type" value="Genomic_DNA"/>
</dbReference>
<dbReference type="PANTHER" id="PTHR43767">
    <property type="entry name" value="LONG-CHAIN-FATTY-ACID--COA LIGASE"/>
    <property type="match status" value="1"/>
</dbReference>
<dbReference type="InterPro" id="IPR000873">
    <property type="entry name" value="AMP-dep_synth/lig_dom"/>
</dbReference>
<accession>A0A418X6H9</accession>
<dbReference type="PANTHER" id="PTHR43767:SF10">
    <property type="entry name" value="SURFACTIN SYNTHASE SUBUNIT 1"/>
    <property type="match status" value="1"/>
</dbReference>
<name>A0A418X6H9_9BURK</name>
<protein>
    <submittedName>
        <fullName evidence="3">AMP-dependent synthetase</fullName>
    </submittedName>
</protein>
<reference evidence="3 4" key="1">
    <citation type="submission" date="2018-09" db="EMBL/GenBank/DDBJ databases">
        <authorList>
            <person name="Zhu H."/>
        </authorList>
    </citation>
    <scope>NUCLEOTIDE SEQUENCE [LARGE SCALE GENOMIC DNA]</scope>
    <source>
        <strain evidence="3 4">K2R10-39</strain>
    </source>
</reference>
<evidence type="ECO:0000259" key="2">
    <source>
        <dbReference type="Pfam" id="PF13193"/>
    </source>
</evidence>
<dbReference type="InterPro" id="IPR025110">
    <property type="entry name" value="AMP-bd_C"/>
</dbReference>
<evidence type="ECO:0000259" key="1">
    <source>
        <dbReference type="Pfam" id="PF00501"/>
    </source>
</evidence>
<dbReference type="Gene3D" id="3.40.50.12780">
    <property type="entry name" value="N-terminal domain of ligase-like"/>
    <property type="match status" value="1"/>
</dbReference>